<dbReference type="CDD" id="cd02516">
    <property type="entry name" value="CDP-ME_synthetase"/>
    <property type="match status" value="1"/>
</dbReference>
<dbReference type="Gene3D" id="3.90.550.10">
    <property type="entry name" value="Spore Coat Polysaccharide Biosynthesis Protein SpsA, Chain A"/>
    <property type="match status" value="1"/>
</dbReference>
<evidence type="ECO:0000256" key="1">
    <source>
        <dbReference type="ARBA" id="ARBA00022679"/>
    </source>
</evidence>
<keyword evidence="1" id="KW-0808">Transferase</keyword>
<gene>
    <name evidence="3" type="ORF">UFOPK1726_00056</name>
</gene>
<proteinExistence type="predicted"/>
<dbReference type="PROSITE" id="PS01295">
    <property type="entry name" value="ISPD"/>
    <property type="match status" value="1"/>
</dbReference>
<dbReference type="PANTHER" id="PTHR32125:SF4">
    <property type="entry name" value="2-C-METHYL-D-ERYTHRITOL 4-PHOSPHATE CYTIDYLYLTRANSFERASE, CHLOROPLASTIC"/>
    <property type="match status" value="1"/>
</dbReference>
<keyword evidence="2" id="KW-0548">Nucleotidyltransferase</keyword>
<dbReference type="PANTHER" id="PTHR32125">
    <property type="entry name" value="2-C-METHYL-D-ERYTHRITOL 4-PHOSPHATE CYTIDYLYLTRANSFERASE, CHLOROPLASTIC"/>
    <property type="match status" value="1"/>
</dbReference>
<organism evidence="3">
    <name type="scientific">freshwater metagenome</name>
    <dbReference type="NCBI Taxonomy" id="449393"/>
    <lineage>
        <taxon>unclassified sequences</taxon>
        <taxon>metagenomes</taxon>
        <taxon>ecological metagenomes</taxon>
    </lineage>
</organism>
<dbReference type="InterPro" id="IPR029044">
    <property type="entry name" value="Nucleotide-diphossugar_trans"/>
</dbReference>
<dbReference type="GO" id="GO:0008299">
    <property type="term" value="P:isoprenoid biosynthetic process"/>
    <property type="evidence" value="ECO:0007669"/>
    <property type="project" value="InterPro"/>
</dbReference>
<name>A0A6J6DUD1_9ZZZZ</name>
<reference evidence="3" key="1">
    <citation type="submission" date="2020-05" db="EMBL/GenBank/DDBJ databases">
        <authorList>
            <person name="Chiriac C."/>
            <person name="Salcher M."/>
            <person name="Ghai R."/>
            <person name="Kavagutti S V."/>
        </authorList>
    </citation>
    <scope>NUCLEOTIDE SEQUENCE</scope>
</reference>
<dbReference type="InterPro" id="IPR018294">
    <property type="entry name" value="ISPD_synthase_CS"/>
</dbReference>
<dbReference type="AlphaFoldDB" id="A0A6J6DUD1"/>
<dbReference type="Pfam" id="PF01128">
    <property type="entry name" value="IspD"/>
    <property type="match status" value="1"/>
</dbReference>
<evidence type="ECO:0000256" key="2">
    <source>
        <dbReference type="ARBA" id="ARBA00022695"/>
    </source>
</evidence>
<dbReference type="InterPro" id="IPR034683">
    <property type="entry name" value="IspD/TarI"/>
</dbReference>
<sequence>MSESPKRIAVILAAGAGNRIGAGINKVWLPLGGQELLTWSFKWLIDTKLFYRYVLVVHPSEHEKARSVLRAYIDAPVDLVDGGITRHDSERHALEYLAPAIESGECDLVLIHDGARPLTSPQLISEIVIAAETYGGAVPSLPTSVLTGHANQTGEIIRVQTPQVFKAQPLLNSYRKAEEEGFQGSDTAMCIEQYAPELEIMCVPGSAQNIKVTYAQDLILAEHILASHHFNLHTRSHHG</sequence>
<dbReference type="GO" id="GO:0050518">
    <property type="term" value="F:2-C-methyl-D-erythritol 4-phosphate cytidylyltransferase activity"/>
    <property type="evidence" value="ECO:0007669"/>
    <property type="project" value="TreeGrafter"/>
</dbReference>
<dbReference type="EMBL" id="CAEZTT010000002">
    <property type="protein sequence ID" value="CAB4567086.1"/>
    <property type="molecule type" value="Genomic_DNA"/>
</dbReference>
<dbReference type="InterPro" id="IPR050088">
    <property type="entry name" value="IspD/TarI_cytidylyltransf_bact"/>
</dbReference>
<evidence type="ECO:0000313" key="3">
    <source>
        <dbReference type="EMBL" id="CAB4567086.1"/>
    </source>
</evidence>
<protein>
    <submittedName>
        <fullName evidence="3">Unannotated protein</fullName>
    </submittedName>
</protein>
<accession>A0A6J6DUD1</accession>
<dbReference type="SUPFAM" id="SSF53448">
    <property type="entry name" value="Nucleotide-diphospho-sugar transferases"/>
    <property type="match status" value="1"/>
</dbReference>